<dbReference type="VEuPathDB" id="TriTrypDB:ADEAN_000446700"/>
<name>A0A7G2CBU4_9TRYP</name>
<evidence type="ECO:0000313" key="2">
    <source>
        <dbReference type="Proteomes" id="UP000515908"/>
    </source>
</evidence>
<reference evidence="1 2" key="1">
    <citation type="submission" date="2020-08" db="EMBL/GenBank/DDBJ databases">
        <authorList>
            <person name="Newling K."/>
            <person name="Davey J."/>
            <person name="Forrester S."/>
        </authorList>
    </citation>
    <scope>NUCLEOTIDE SEQUENCE [LARGE SCALE GENOMIC DNA]</scope>
    <source>
        <strain evidence="2">Crithidia deanei Carvalho (ATCC PRA-265)</strain>
    </source>
</reference>
<sequence>MRTTGSDRTTQKQVLGLASAFLDLQLSHTEEIVNNHLGSIDTTFDVVHLNVLQYFYENLCPDTLREVCAKDSLCIDWAVLFTGAFSGRLAAAVTKRSASRPMT</sequence>
<proteinExistence type="predicted"/>
<evidence type="ECO:0000313" key="1">
    <source>
        <dbReference type="EMBL" id="CAD2216989.1"/>
    </source>
</evidence>
<protein>
    <submittedName>
        <fullName evidence="1">Uncharacterized protein</fullName>
    </submittedName>
</protein>
<organism evidence="1 2">
    <name type="scientific">Angomonas deanei</name>
    <dbReference type="NCBI Taxonomy" id="59799"/>
    <lineage>
        <taxon>Eukaryota</taxon>
        <taxon>Discoba</taxon>
        <taxon>Euglenozoa</taxon>
        <taxon>Kinetoplastea</taxon>
        <taxon>Metakinetoplastina</taxon>
        <taxon>Trypanosomatida</taxon>
        <taxon>Trypanosomatidae</taxon>
        <taxon>Strigomonadinae</taxon>
        <taxon>Angomonas</taxon>
    </lineage>
</organism>
<accession>A0A7G2CBU4</accession>
<gene>
    <name evidence="1" type="ORF">ADEAN_000446700</name>
</gene>
<dbReference type="Proteomes" id="UP000515908">
    <property type="component" value="Chromosome 07"/>
</dbReference>
<dbReference type="AlphaFoldDB" id="A0A7G2CBU4"/>
<dbReference type="EMBL" id="LR877151">
    <property type="protein sequence ID" value="CAD2216989.1"/>
    <property type="molecule type" value="Genomic_DNA"/>
</dbReference>
<keyword evidence="2" id="KW-1185">Reference proteome</keyword>